<dbReference type="Proteomes" id="UP000586042">
    <property type="component" value="Unassembled WGS sequence"/>
</dbReference>
<organism evidence="2 3">
    <name type="scientific">Nonomuraea montanisoli</name>
    <dbReference type="NCBI Taxonomy" id="2741721"/>
    <lineage>
        <taxon>Bacteria</taxon>
        <taxon>Bacillati</taxon>
        <taxon>Actinomycetota</taxon>
        <taxon>Actinomycetes</taxon>
        <taxon>Streptosporangiales</taxon>
        <taxon>Streptosporangiaceae</taxon>
        <taxon>Nonomuraea</taxon>
    </lineage>
</organism>
<evidence type="ECO:0000259" key="1">
    <source>
        <dbReference type="Pfam" id="PF02954"/>
    </source>
</evidence>
<evidence type="ECO:0000313" key="3">
    <source>
        <dbReference type="Proteomes" id="UP000586042"/>
    </source>
</evidence>
<accession>A0A7Y6I8S7</accession>
<dbReference type="AlphaFoldDB" id="A0A7Y6I8S7"/>
<dbReference type="PANTHER" id="PTHR34293">
    <property type="entry name" value="HTH-TYPE TRANSCRIPTIONAL REGULATOR TRMBL2"/>
    <property type="match status" value="1"/>
</dbReference>
<dbReference type="InterPro" id="IPR036388">
    <property type="entry name" value="WH-like_DNA-bd_sf"/>
</dbReference>
<comment type="caution">
    <text evidence="2">The sequence shown here is derived from an EMBL/GenBank/DDBJ whole genome shotgun (WGS) entry which is preliminary data.</text>
</comment>
<keyword evidence="3" id="KW-1185">Reference proteome</keyword>
<dbReference type="InterPro" id="IPR051797">
    <property type="entry name" value="TrmB-like"/>
</dbReference>
<protein>
    <submittedName>
        <fullName evidence="2">Transcriptional regulator TrmB</fullName>
    </submittedName>
</protein>
<gene>
    <name evidence="2" type="ORF">HTZ77_20250</name>
</gene>
<dbReference type="PANTHER" id="PTHR34293:SF1">
    <property type="entry name" value="HTH-TYPE TRANSCRIPTIONAL REGULATOR TRMBL2"/>
    <property type="match status" value="1"/>
</dbReference>
<evidence type="ECO:0000313" key="2">
    <source>
        <dbReference type="EMBL" id="NUW33749.1"/>
    </source>
</evidence>
<dbReference type="GO" id="GO:0043565">
    <property type="term" value="F:sequence-specific DNA binding"/>
    <property type="evidence" value="ECO:0007669"/>
    <property type="project" value="InterPro"/>
</dbReference>
<dbReference type="InterPro" id="IPR002197">
    <property type="entry name" value="HTH_Fis"/>
</dbReference>
<dbReference type="SUPFAM" id="SSF46785">
    <property type="entry name" value="Winged helix' DNA-binding domain"/>
    <property type="match status" value="1"/>
</dbReference>
<proteinExistence type="predicted"/>
<dbReference type="Pfam" id="PF02954">
    <property type="entry name" value="HTH_8"/>
    <property type="match status" value="1"/>
</dbReference>
<reference evidence="2 3" key="1">
    <citation type="submission" date="2020-06" db="EMBL/GenBank/DDBJ databases">
        <title>Nonomuraea sp. SMC257, a novel actinomycete isolated from soil.</title>
        <authorList>
            <person name="Chanama M."/>
        </authorList>
    </citation>
    <scope>NUCLEOTIDE SEQUENCE [LARGE SCALE GENOMIC DNA]</scope>
    <source>
        <strain evidence="2 3">SMC257</strain>
    </source>
</reference>
<feature type="domain" description="DNA binding HTH" evidence="1">
    <location>
        <begin position="281"/>
        <end position="300"/>
    </location>
</feature>
<name>A0A7Y6I8S7_9ACTN</name>
<dbReference type="InterPro" id="IPR036390">
    <property type="entry name" value="WH_DNA-bd_sf"/>
</dbReference>
<dbReference type="EMBL" id="JABWGN010000007">
    <property type="protein sequence ID" value="NUW33749.1"/>
    <property type="molecule type" value="Genomic_DNA"/>
</dbReference>
<dbReference type="RefSeq" id="WP_175591173.1">
    <property type="nucleotide sequence ID" value="NZ_JABWGN010000007.1"/>
</dbReference>
<sequence>MEPDDLYSHLVILGLRSETARVYVQLLWTQQTTEAALAEALDIRPERARSALKELTTWGLVARRDAGDGFRAVVPEVGLEALVRRRQADVERARIAVGNAFETHRRSARRGAVESPVEVVTGPAVKLRIRQLVNSVRHEIRRLDRPPHLFGAVNRAEIEQLARGVAYRVVYARESLELPGYLEENVTPCVEAGEQARAAADLPVNMTILDKDLAWLTRPEDGQDATLTIVYSGGLLEALAGLFESCWKTAIPLHLAAGTGPSVRAADRRLLVLLNAGVSDARAAESLGMSRRTFYRRLEQLMALTATTTRFQLAVAAAQRGWL</sequence>
<dbReference type="Gene3D" id="1.10.10.10">
    <property type="entry name" value="Winged helix-like DNA-binding domain superfamily/Winged helix DNA-binding domain"/>
    <property type="match status" value="2"/>
</dbReference>